<accession>A0ABP9AAX9</accession>
<evidence type="ECO:0000256" key="1">
    <source>
        <dbReference type="SAM" id="MobiDB-lite"/>
    </source>
</evidence>
<gene>
    <name evidence="3" type="ORF">GCM10023329_28070</name>
</gene>
<feature type="region of interest" description="Disordered" evidence="1">
    <location>
        <begin position="1"/>
        <end position="34"/>
    </location>
</feature>
<evidence type="ECO:0000256" key="2">
    <source>
        <dbReference type="SAM" id="Phobius"/>
    </source>
</evidence>
<keyword evidence="2" id="KW-1133">Transmembrane helix</keyword>
<feature type="transmembrane region" description="Helical" evidence="2">
    <location>
        <begin position="39"/>
        <end position="60"/>
    </location>
</feature>
<keyword evidence="2" id="KW-0472">Membrane</keyword>
<evidence type="ECO:0008006" key="5">
    <source>
        <dbReference type="Google" id="ProtNLM"/>
    </source>
</evidence>
<dbReference type="Proteomes" id="UP001501147">
    <property type="component" value="Unassembled WGS sequence"/>
</dbReference>
<proteinExistence type="predicted"/>
<evidence type="ECO:0000313" key="4">
    <source>
        <dbReference type="Proteomes" id="UP001501147"/>
    </source>
</evidence>
<reference evidence="4" key="1">
    <citation type="journal article" date="2019" name="Int. J. Syst. Evol. Microbiol.">
        <title>The Global Catalogue of Microorganisms (GCM) 10K type strain sequencing project: providing services to taxonomists for standard genome sequencing and annotation.</title>
        <authorList>
            <consortium name="The Broad Institute Genomics Platform"/>
            <consortium name="The Broad Institute Genome Sequencing Center for Infectious Disease"/>
            <person name="Wu L."/>
            <person name="Ma J."/>
        </authorList>
    </citation>
    <scope>NUCLEOTIDE SEQUENCE [LARGE SCALE GENOMIC DNA]</scope>
    <source>
        <strain evidence="4">JCM 18324</strain>
    </source>
</reference>
<keyword evidence="4" id="KW-1185">Reference proteome</keyword>
<keyword evidence="2" id="KW-0812">Transmembrane</keyword>
<sequence>MTGTTTTEQRPDPVAADHPVVPAPPATAPRARSPRWRSVALWAAAALVCGGAGTGTALGITGLERTDVPGLGTASDGRWDYPELSLPALPAGVPRPFTEGNLGEVHHADLRDLVLPAPRGAEPDEVLDGGFVPVDRYLAEFQEDEREELRQKLLDLGLRHVAARGWTMPDGTRTRVYLLRFPSVGHADTFRSNGLVTGAALGARLADGPESELDVDYDATRKVTGTTTLVYQEPKPHGEEQLRHGHVLAGDTLALVVHARKGGVPAVPFHQSLVLQNQLLG</sequence>
<protein>
    <recommendedName>
        <fullName evidence="5">Secreted protein</fullName>
    </recommendedName>
</protein>
<comment type="caution">
    <text evidence="3">The sequence shown here is derived from an EMBL/GenBank/DDBJ whole genome shotgun (WGS) entry which is preliminary data.</text>
</comment>
<dbReference type="RefSeq" id="WP_345613764.1">
    <property type="nucleotide sequence ID" value="NZ_BAABJV010000005.1"/>
</dbReference>
<name>A0ABP9AAX9_9ACTN</name>
<dbReference type="EMBL" id="BAABJV010000005">
    <property type="protein sequence ID" value="GAA4777458.1"/>
    <property type="molecule type" value="Genomic_DNA"/>
</dbReference>
<evidence type="ECO:0000313" key="3">
    <source>
        <dbReference type="EMBL" id="GAA4777458.1"/>
    </source>
</evidence>
<organism evidence="3 4">
    <name type="scientific">Streptomyces sanyensis</name>
    <dbReference type="NCBI Taxonomy" id="568869"/>
    <lineage>
        <taxon>Bacteria</taxon>
        <taxon>Bacillati</taxon>
        <taxon>Actinomycetota</taxon>
        <taxon>Actinomycetes</taxon>
        <taxon>Kitasatosporales</taxon>
        <taxon>Streptomycetaceae</taxon>
        <taxon>Streptomyces</taxon>
    </lineage>
</organism>